<dbReference type="SMART" id="SM00342">
    <property type="entry name" value="HTH_ARAC"/>
    <property type="match status" value="1"/>
</dbReference>
<keyword evidence="3" id="KW-0804">Transcription</keyword>
<dbReference type="Proteomes" id="UP001620409">
    <property type="component" value="Unassembled WGS sequence"/>
</dbReference>
<dbReference type="Pfam" id="PF12852">
    <property type="entry name" value="Cupin_6"/>
    <property type="match status" value="1"/>
</dbReference>
<dbReference type="PROSITE" id="PS01124">
    <property type="entry name" value="HTH_ARAC_FAMILY_2"/>
    <property type="match status" value="1"/>
</dbReference>
<dbReference type="RefSeq" id="WP_380015729.1">
    <property type="nucleotide sequence ID" value="NZ_JADIKI010000023.1"/>
</dbReference>
<dbReference type="InterPro" id="IPR009057">
    <property type="entry name" value="Homeodomain-like_sf"/>
</dbReference>
<comment type="caution">
    <text evidence="5">The sequence shown here is derived from an EMBL/GenBank/DDBJ whole genome shotgun (WGS) entry which is preliminary data.</text>
</comment>
<dbReference type="PANTHER" id="PTHR46796:SF7">
    <property type="entry name" value="ARAC FAMILY TRANSCRIPTIONAL REGULATOR"/>
    <property type="match status" value="1"/>
</dbReference>
<evidence type="ECO:0000256" key="3">
    <source>
        <dbReference type="ARBA" id="ARBA00023163"/>
    </source>
</evidence>
<dbReference type="InterPro" id="IPR032783">
    <property type="entry name" value="AraC_lig"/>
</dbReference>
<proteinExistence type="predicted"/>
<dbReference type="Gene3D" id="1.10.10.60">
    <property type="entry name" value="Homeodomain-like"/>
    <property type="match status" value="2"/>
</dbReference>
<feature type="domain" description="HTH araC/xylS-type" evidence="4">
    <location>
        <begin position="208"/>
        <end position="306"/>
    </location>
</feature>
<dbReference type="InterPro" id="IPR018062">
    <property type="entry name" value="HTH_AraC-typ_CS"/>
</dbReference>
<accession>A0ABW8IN43</accession>
<keyword evidence="1" id="KW-0805">Transcription regulation</keyword>
<name>A0ABW8IN43_9GAMM</name>
<dbReference type="SUPFAM" id="SSF46689">
    <property type="entry name" value="Homeodomain-like"/>
    <property type="match status" value="2"/>
</dbReference>
<dbReference type="Pfam" id="PF12833">
    <property type="entry name" value="HTH_18"/>
    <property type="match status" value="1"/>
</dbReference>
<evidence type="ECO:0000259" key="4">
    <source>
        <dbReference type="PROSITE" id="PS01124"/>
    </source>
</evidence>
<evidence type="ECO:0000256" key="1">
    <source>
        <dbReference type="ARBA" id="ARBA00023015"/>
    </source>
</evidence>
<organism evidence="5 6">
    <name type="scientific">Dyella humi</name>
    <dbReference type="NCBI Taxonomy" id="1770547"/>
    <lineage>
        <taxon>Bacteria</taxon>
        <taxon>Pseudomonadati</taxon>
        <taxon>Pseudomonadota</taxon>
        <taxon>Gammaproteobacteria</taxon>
        <taxon>Lysobacterales</taxon>
        <taxon>Rhodanobacteraceae</taxon>
        <taxon>Dyella</taxon>
    </lineage>
</organism>
<dbReference type="InterPro" id="IPR018060">
    <property type="entry name" value="HTH_AraC"/>
</dbReference>
<dbReference type="PRINTS" id="PR00032">
    <property type="entry name" value="HTHARAC"/>
</dbReference>
<evidence type="ECO:0000256" key="2">
    <source>
        <dbReference type="ARBA" id="ARBA00023125"/>
    </source>
</evidence>
<reference evidence="5 6" key="1">
    <citation type="submission" date="2020-10" db="EMBL/GenBank/DDBJ databases">
        <title>Phylogeny of dyella-like bacteria.</title>
        <authorList>
            <person name="Fu J."/>
        </authorList>
    </citation>
    <scope>NUCLEOTIDE SEQUENCE [LARGE SCALE GENOMIC DNA]</scope>
    <source>
        <strain evidence="5 6">DHG40</strain>
    </source>
</reference>
<evidence type="ECO:0000313" key="5">
    <source>
        <dbReference type="EMBL" id="MFK2856636.1"/>
    </source>
</evidence>
<protein>
    <submittedName>
        <fullName evidence="5">AraC family transcriptional regulator</fullName>
    </submittedName>
</protein>
<dbReference type="PROSITE" id="PS00041">
    <property type="entry name" value="HTH_ARAC_FAMILY_1"/>
    <property type="match status" value="1"/>
</dbReference>
<evidence type="ECO:0000313" key="6">
    <source>
        <dbReference type="Proteomes" id="UP001620409"/>
    </source>
</evidence>
<gene>
    <name evidence="5" type="ORF">ISP18_18655</name>
</gene>
<dbReference type="InterPro" id="IPR020449">
    <property type="entry name" value="Tscrpt_reg_AraC-type_HTH"/>
</dbReference>
<keyword evidence="2" id="KW-0238">DNA-binding</keyword>
<dbReference type="InterPro" id="IPR050204">
    <property type="entry name" value="AraC_XylS_family_regulators"/>
</dbReference>
<keyword evidence="6" id="KW-1185">Reference proteome</keyword>
<sequence>MDALSDVLSLLRVSSALSSRFEGSGAWAFRFPAYQHIKFGGVLEGRFHLWIEGERDSLVLEKGDFYLLTTGQPFCSASDPTRKPLDGPPIYRSIRDADGVVRYRGEDDQAFSSVSLASGRFTFENDAGEILLRHLPPIIHLRAKDVETPALSLLLTLLRGETGDTQAGAAVARSSLAALVLVNALRAYLSNTALPAGWLGALSDPKIGRALSLMHAQPGERWTLESLASTVNMSRTAFAAHFRELVGCAPLEYLNRWRMAVARTALRHSDESLAQIAERIGYLSDTAFSIAFKRLHGQSPGRFRSEARLVAHI</sequence>
<dbReference type="PANTHER" id="PTHR46796">
    <property type="entry name" value="HTH-TYPE TRANSCRIPTIONAL ACTIVATOR RHAS-RELATED"/>
    <property type="match status" value="1"/>
</dbReference>
<dbReference type="EMBL" id="JADIKI010000023">
    <property type="protein sequence ID" value="MFK2856636.1"/>
    <property type="molecule type" value="Genomic_DNA"/>
</dbReference>